<evidence type="ECO:0000256" key="1">
    <source>
        <dbReference type="ARBA" id="ARBA00022737"/>
    </source>
</evidence>
<gene>
    <name evidence="6" type="ordered locus">Snas_5951</name>
</gene>
<name>D3Q049_STANL</name>
<feature type="domain" description="ABC transporter" evidence="5">
    <location>
        <begin position="5"/>
        <end position="237"/>
    </location>
</feature>
<dbReference type="Gene3D" id="3.40.50.300">
    <property type="entry name" value="P-loop containing nucleotide triphosphate hydrolases"/>
    <property type="match status" value="2"/>
</dbReference>
<accession>D3Q049</accession>
<dbReference type="AlphaFoldDB" id="D3Q049"/>
<sequence length="558" mass="60926">MSTFITANSLTFGWPDGGRVFDSLDFVVSDGRTGLVGDNGTGKSTLLRLITGELEPTSGAISVAGSVEYLPQELPLRLDSGVDELLGIADKRKALRAIESGDISEATFAVVGEDWDVEERARARLDRLGLSHVELDRTVGTLSGGESMLVGLAGRLLREPKVLILDEPTNNLDIVARELLYRAVDEFTGTLLIVSHDRQLLERVDAIAELREGELRVFEGNFSSYEEAIAIEQAAAQRLARTARADMNKQKQELVETQVKLARRERYGRKMMLNKREPKIVMGARKRAAQVSAGKLRNAKQDDVADAKLRLDQAEEKVRDDAEIRVDLPETEVHPGRDVFIARDLNFAGLFGDGVNLHVQGPERIALTGANGSGKTTLLRLIAGELDPQSGGLNLAVPWHYLPQRLELLDESLSVFENVRRFAPDAPQTLLRNRLARFGLRSGRSGRHSAFRANGVTGSAVIAPATADQPVSTLSGGERLRAALAAVLSSQPAPQLLMLDEPTNNLDMTSARQLAQALNAYRGALIVVSHDPVFLSELGITRWLRVERGEGVYETEGP</sequence>
<protein>
    <submittedName>
        <fullName evidence="6">ABC transporter related protein</fullName>
    </submittedName>
</protein>
<evidence type="ECO:0000313" key="6">
    <source>
        <dbReference type="EMBL" id="ADD45578.1"/>
    </source>
</evidence>
<dbReference type="PANTHER" id="PTHR19211:SF6">
    <property type="entry name" value="BLL7188 PROTEIN"/>
    <property type="match status" value="1"/>
</dbReference>
<dbReference type="OrthoDB" id="3207002at2"/>
<dbReference type="RefSeq" id="WP_013021149.1">
    <property type="nucleotide sequence ID" value="NC_013947.1"/>
</dbReference>
<keyword evidence="7" id="KW-1185">Reference proteome</keyword>
<dbReference type="Pfam" id="PF00005">
    <property type="entry name" value="ABC_tran"/>
    <property type="match status" value="2"/>
</dbReference>
<dbReference type="KEGG" id="sna:Snas_5951"/>
<dbReference type="CDD" id="cd03221">
    <property type="entry name" value="ABCF_EF-3"/>
    <property type="match status" value="1"/>
</dbReference>
<evidence type="ECO:0000256" key="2">
    <source>
        <dbReference type="ARBA" id="ARBA00022741"/>
    </source>
</evidence>
<keyword evidence="3" id="KW-0067">ATP-binding</keyword>
<dbReference type="FunFam" id="3.40.50.300:FF:001320">
    <property type="entry name" value="Heme ABC transporter ATP-binding protein"/>
    <property type="match status" value="1"/>
</dbReference>
<dbReference type="Proteomes" id="UP000000844">
    <property type="component" value="Chromosome"/>
</dbReference>
<dbReference type="EMBL" id="CP001778">
    <property type="protein sequence ID" value="ADD45578.1"/>
    <property type="molecule type" value="Genomic_DNA"/>
</dbReference>
<keyword evidence="2" id="KW-0547">Nucleotide-binding</keyword>
<organism evidence="6 7">
    <name type="scientific">Stackebrandtia nassauensis (strain DSM 44728 / CIP 108903 / NRRL B-16338 / NBRC 102104 / LLR-40K-21)</name>
    <dbReference type="NCBI Taxonomy" id="446470"/>
    <lineage>
        <taxon>Bacteria</taxon>
        <taxon>Bacillati</taxon>
        <taxon>Actinomycetota</taxon>
        <taxon>Actinomycetes</taxon>
        <taxon>Glycomycetales</taxon>
        <taxon>Glycomycetaceae</taxon>
        <taxon>Stackebrandtia</taxon>
    </lineage>
</organism>
<evidence type="ECO:0000313" key="7">
    <source>
        <dbReference type="Proteomes" id="UP000000844"/>
    </source>
</evidence>
<dbReference type="InterPro" id="IPR003593">
    <property type="entry name" value="AAA+_ATPase"/>
</dbReference>
<dbReference type="InterPro" id="IPR027417">
    <property type="entry name" value="P-loop_NTPase"/>
</dbReference>
<dbReference type="PROSITE" id="PS50893">
    <property type="entry name" value="ABC_TRANSPORTER_2"/>
    <property type="match status" value="2"/>
</dbReference>
<dbReference type="GO" id="GO:0005524">
    <property type="term" value="F:ATP binding"/>
    <property type="evidence" value="ECO:0007669"/>
    <property type="project" value="UniProtKB-KW"/>
</dbReference>
<evidence type="ECO:0000259" key="5">
    <source>
        <dbReference type="PROSITE" id="PS50893"/>
    </source>
</evidence>
<evidence type="ECO:0000256" key="4">
    <source>
        <dbReference type="SAM" id="Coils"/>
    </source>
</evidence>
<feature type="domain" description="ABC transporter" evidence="5">
    <location>
        <begin position="334"/>
        <end position="557"/>
    </location>
</feature>
<dbReference type="InterPro" id="IPR003439">
    <property type="entry name" value="ABC_transporter-like_ATP-bd"/>
</dbReference>
<dbReference type="HOGENOM" id="CLU_000604_36_0_11"/>
<keyword evidence="1" id="KW-0677">Repeat</keyword>
<dbReference type="SMART" id="SM00382">
    <property type="entry name" value="AAA"/>
    <property type="match status" value="2"/>
</dbReference>
<evidence type="ECO:0000256" key="3">
    <source>
        <dbReference type="ARBA" id="ARBA00022840"/>
    </source>
</evidence>
<reference evidence="6 7" key="1">
    <citation type="journal article" date="2009" name="Stand. Genomic Sci.">
        <title>Complete genome sequence of Stackebrandtia nassauensis type strain (LLR-40K-21).</title>
        <authorList>
            <person name="Munk C."/>
            <person name="Lapidus A."/>
            <person name="Copeland A."/>
            <person name="Jando M."/>
            <person name="Mayilraj S."/>
            <person name="Glavina Del Rio T."/>
            <person name="Nolan M."/>
            <person name="Chen F."/>
            <person name="Lucas S."/>
            <person name="Tice H."/>
            <person name="Cheng J.F."/>
            <person name="Han C."/>
            <person name="Detter J.C."/>
            <person name="Bruce D."/>
            <person name="Goodwin L."/>
            <person name="Chain P."/>
            <person name="Pitluck S."/>
            <person name="Goker M."/>
            <person name="Ovchinikova G."/>
            <person name="Pati A."/>
            <person name="Ivanova N."/>
            <person name="Mavromatis K."/>
            <person name="Chen A."/>
            <person name="Palaniappan K."/>
            <person name="Land M."/>
            <person name="Hauser L."/>
            <person name="Chang Y.J."/>
            <person name="Jeffries C.D."/>
            <person name="Bristow J."/>
            <person name="Eisen J.A."/>
            <person name="Markowitz V."/>
            <person name="Hugenholtz P."/>
            <person name="Kyrpides N.C."/>
            <person name="Klenk H.P."/>
        </authorList>
    </citation>
    <scope>NUCLEOTIDE SEQUENCE [LARGE SCALE GENOMIC DNA]</scope>
    <source>
        <strain evidence="7">DSM 44728 / CIP 108903 / NRRL B-16338 / NBRC 102104 / LLR-40K-21</strain>
    </source>
</reference>
<dbReference type="STRING" id="446470.Snas_5951"/>
<feature type="coiled-coil region" evidence="4">
    <location>
        <begin position="297"/>
        <end position="324"/>
    </location>
</feature>
<dbReference type="InterPro" id="IPR050611">
    <property type="entry name" value="ABCF"/>
</dbReference>
<dbReference type="GO" id="GO:0016887">
    <property type="term" value="F:ATP hydrolysis activity"/>
    <property type="evidence" value="ECO:0007669"/>
    <property type="project" value="InterPro"/>
</dbReference>
<proteinExistence type="predicted"/>
<dbReference type="SUPFAM" id="SSF52540">
    <property type="entry name" value="P-loop containing nucleoside triphosphate hydrolases"/>
    <property type="match status" value="2"/>
</dbReference>
<dbReference type="eggNOG" id="COG0488">
    <property type="taxonomic scope" value="Bacteria"/>
</dbReference>
<keyword evidence="4" id="KW-0175">Coiled coil</keyword>
<dbReference type="PANTHER" id="PTHR19211">
    <property type="entry name" value="ATP-BINDING TRANSPORT PROTEIN-RELATED"/>
    <property type="match status" value="1"/>
</dbReference>